<dbReference type="GO" id="GO:0043024">
    <property type="term" value="F:ribosomal small subunit binding"/>
    <property type="evidence" value="ECO:0007669"/>
    <property type="project" value="TreeGrafter"/>
</dbReference>
<accession>A0A542E2L0</accession>
<sequence length="220" mass="24408">MDIVVTGRHAQVTDRFREHLEEKLAKVPQLLPKVSRVDVVVTHEQTKNDSECVEITCHAKGPMIRAEACHTDKYAALDTALDKLYERLRRAGDRRRVSRGRRAPESVGRATGRLAAPGPESDLALLDETPVDGQDARFADTPIEVREKVHASTPMTLEEALARMELVGHDFFLFHDSETDRPSVVYRRRGWSYGVIHLEVAEDGAAHGVADAVLAGSRPA</sequence>
<name>A0A542E2L0_9MICO</name>
<evidence type="ECO:0000256" key="1">
    <source>
        <dbReference type="ARBA" id="ARBA00022490"/>
    </source>
</evidence>
<keyword evidence="1 3" id="KW-0963">Cytoplasm</keyword>
<dbReference type="PANTHER" id="PTHR33231:SF1">
    <property type="entry name" value="30S RIBOSOMAL PROTEIN"/>
    <property type="match status" value="1"/>
</dbReference>
<dbReference type="OrthoDB" id="9794975at2"/>
<evidence type="ECO:0000259" key="5">
    <source>
        <dbReference type="Pfam" id="PF16321"/>
    </source>
</evidence>
<organism evidence="6 7">
    <name type="scientific">Lapillicoccus jejuensis</name>
    <dbReference type="NCBI Taxonomy" id="402171"/>
    <lineage>
        <taxon>Bacteria</taxon>
        <taxon>Bacillati</taxon>
        <taxon>Actinomycetota</taxon>
        <taxon>Actinomycetes</taxon>
        <taxon>Micrococcales</taxon>
        <taxon>Intrasporangiaceae</taxon>
        <taxon>Lapillicoccus</taxon>
    </lineage>
</organism>
<dbReference type="InterPro" id="IPR034694">
    <property type="entry name" value="HPF_long/plastid"/>
</dbReference>
<dbReference type="InterPro" id="IPR050574">
    <property type="entry name" value="HPF/YfiA_ribosome-assoc"/>
</dbReference>
<dbReference type="CDD" id="cd00552">
    <property type="entry name" value="RaiA"/>
    <property type="match status" value="1"/>
</dbReference>
<dbReference type="Gene3D" id="3.30.160.100">
    <property type="entry name" value="Ribosome hibernation promotion factor-like"/>
    <property type="match status" value="1"/>
</dbReference>
<dbReference type="HAMAP" id="MF_00839">
    <property type="entry name" value="HPF"/>
    <property type="match status" value="1"/>
</dbReference>
<dbReference type="Proteomes" id="UP000317893">
    <property type="component" value="Unassembled WGS sequence"/>
</dbReference>
<dbReference type="FunFam" id="3.30.505.50:FF:000002">
    <property type="entry name" value="Ribosome hibernation promoting factor"/>
    <property type="match status" value="1"/>
</dbReference>
<dbReference type="RefSeq" id="WP_141848904.1">
    <property type="nucleotide sequence ID" value="NZ_BAAAPR010000009.1"/>
</dbReference>
<proteinExistence type="inferred from homology"/>
<feature type="region of interest" description="Disordered" evidence="4">
    <location>
        <begin position="93"/>
        <end position="119"/>
    </location>
</feature>
<dbReference type="InterPro" id="IPR032528">
    <property type="entry name" value="Ribosom_S30AE_C"/>
</dbReference>
<reference evidence="6 7" key="1">
    <citation type="submission" date="2019-06" db="EMBL/GenBank/DDBJ databases">
        <title>Sequencing the genomes of 1000 actinobacteria strains.</title>
        <authorList>
            <person name="Klenk H.-P."/>
        </authorList>
    </citation>
    <scope>NUCLEOTIDE SEQUENCE [LARGE SCALE GENOMIC DNA]</scope>
    <source>
        <strain evidence="6 7">DSM 18607</strain>
    </source>
</reference>
<evidence type="ECO:0000256" key="4">
    <source>
        <dbReference type="SAM" id="MobiDB-lite"/>
    </source>
</evidence>
<dbReference type="PANTHER" id="PTHR33231">
    <property type="entry name" value="30S RIBOSOMAL PROTEIN"/>
    <property type="match status" value="1"/>
</dbReference>
<comment type="subunit">
    <text evidence="3">Interacts with 100S ribosomes.</text>
</comment>
<dbReference type="GO" id="GO:0022627">
    <property type="term" value="C:cytosolic small ribosomal subunit"/>
    <property type="evidence" value="ECO:0007669"/>
    <property type="project" value="TreeGrafter"/>
</dbReference>
<gene>
    <name evidence="3" type="primary">hpf</name>
    <name evidence="6" type="ORF">FB458_2667</name>
</gene>
<evidence type="ECO:0000256" key="2">
    <source>
        <dbReference type="ARBA" id="ARBA00022845"/>
    </source>
</evidence>
<keyword evidence="7" id="KW-1185">Reference proteome</keyword>
<keyword evidence="2 3" id="KW-0810">Translation regulation</keyword>
<dbReference type="Pfam" id="PF02482">
    <property type="entry name" value="Ribosomal_S30AE"/>
    <property type="match status" value="1"/>
</dbReference>
<dbReference type="Gene3D" id="3.30.505.50">
    <property type="entry name" value="Sigma 54 modulation/S30EA ribosomal protein, C-terminal domain"/>
    <property type="match status" value="1"/>
</dbReference>
<dbReference type="EMBL" id="VFMN01000001">
    <property type="protein sequence ID" value="TQJ09555.1"/>
    <property type="molecule type" value="Genomic_DNA"/>
</dbReference>
<protein>
    <recommendedName>
        <fullName evidence="3">Ribosome hibernation promoting factor</fullName>
        <shortName evidence="3">HPF</shortName>
    </recommendedName>
</protein>
<evidence type="ECO:0000256" key="3">
    <source>
        <dbReference type="HAMAP-Rule" id="MF_00839"/>
    </source>
</evidence>
<dbReference type="InterPro" id="IPR038416">
    <property type="entry name" value="Ribosom_S30AE_C_sf"/>
</dbReference>
<comment type="function">
    <text evidence="3">Required for dimerization of active 70S ribosomes into 100S ribosomes in stationary phase; 100S ribosomes are translationally inactive and sometimes present during exponential growth.</text>
</comment>
<dbReference type="Pfam" id="PF16321">
    <property type="entry name" value="Ribosom_S30AE_C"/>
    <property type="match status" value="1"/>
</dbReference>
<dbReference type="InterPro" id="IPR003489">
    <property type="entry name" value="RHF/RaiA"/>
</dbReference>
<dbReference type="NCBIfam" id="TIGR00741">
    <property type="entry name" value="yfiA"/>
    <property type="match status" value="1"/>
</dbReference>
<feature type="domain" description="Sigma 54 modulation/S30EA ribosomal protein C-terminal" evidence="5">
    <location>
        <begin position="145"/>
        <end position="195"/>
    </location>
</feature>
<evidence type="ECO:0000313" key="7">
    <source>
        <dbReference type="Proteomes" id="UP000317893"/>
    </source>
</evidence>
<comment type="similarity">
    <text evidence="3">Belongs to the HPF/YfiA ribosome-associated protein family. Long HPF subfamily.</text>
</comment>
<comment type="caution">
    <text evidence="6">The sequence shown here is derived from an EMBL/GenBank/DDBJ whole genome shotgun (WGS) entry which is preliminary data.</text>
</comment>
<dbReference type="SUPFAM" id="SSF69754">
    <property type="entry name" value="Ribosome binding protein Y (YfiA homologue)"/>
    <property type="match status" value="1"/>
</dbReference>
<comment type="subcellular location">
    <subcellularLocation>
        <location evidence="3">Cytoplasm</location>
    </subcellularLocation>
</comment>
<dbReference type="InterPro" id="IPR036567">
    <property type="entry name" value="RHF-like"/>
</dbReference>
<dbReference type="GO" id="GO:0045900">
    <property type="term" value="P:negative regulation of translational elongation"/>
    <property type="evidence" value="ECO:0007669"/>
    <property type="project" value="TreeGrafter"/>
</dbReference>
<dbReference type="AlphaFoldDB" id="A0A542E2L0"/>
<evidence type="ECO:0000313" key="6">
    <source>
        <dbReference type="EMBL" id="TQJ09555.1"/>
    </source>
</evidence>